<dbReference type="PANTHER" id="PTHR40064:SF1">
    <property type="entry name" value="MEMBRANE PROTEIN"/>
    <property type="match status" value="1"/>
</dbReference>
<evidence type="ECO:0000256" key="3">
    <source>
        <dbReference type="ARBA" id="ARBA00022692"/>
    </source>
</evidence>
<dbReference type="Pfam" id="PF11728">
    <property type="entry name" value="ArAE_1_C"/>
    <property type="match status" value="1"/>
</dbReference>
<dbReference type="Pfam" id="PF06081">
    <property type="entry name" value="ArAE_1"/>
    <property type="match status" value="1"/>
</dbReference>
<dbReference type="KEGG" id="manr:MPAN_012880"/>
<evidence type="ECO:0000313" key="7">
    <source>
        <dbReference type="EMBL" id="BCR36395.1"/>
    </source>
</evidence>
<dbReference type="RefSeq" id="WP_176238792.1">
    <property type="nucleotide sequence ID" value="NZ_AP024412.1"/>
</dbReference>
<evidence type="ECO:0000313" key="8">
    <source>
        <dbReference type="Proteomes" id="UP000620133"/>
    </source>
</evidence>
<dbReference type="EMBL" id="AP024412">
    <property type="protein sequence ID" value="BCR36395.1"/>
    <property type="molecule type" value="Genomic_DNA"/>
</dbReference>
<keyword evidence="4" id="KW-1133">Transmembrane helix</keyword>
<dbReference type="GO" id="GO:0005886">
    <property type="term" value="C:plasma membrane"/>
    <property type="evidence" value="ECO:0007669"/>
    <property type="project" value="UniProtKB-SubCell"/>
</dbReference>
<evidence type="ECO:0000256" key="2">
    <source>
        <dbReference type="ARBA" id="ARBA00022475"/>
    </source>
</evidence>
<keyword evidence="8" id="KW-1185">Reference proteome</keyword>
<evidence type="ECO:0000256" key="5">
    <source>
        <dbReference type="ARBA" id="ARBA00023136"/>
    </source>
</evidence>
<organism evidence="7 8">
    <name type="scientific">Mariniplasma anaerobium</name>
    <dbReference type="NCBI Taxonomy" id="2735436"/>
    <lineage>
        <taxon>Bacteria</taxon>
        <taxon>Bacillati</taxon>
        <taxon>Mycoplasmatota</taxon>
        <taxon>Mollicutes</taxon>
        <taxon>Acholeplasmatales</taxon>
        <taxon>Acholeplasmataceae</taxon>
        <taxon>Mariniplasma</taxon>
    </lineage>
</organism>
<name>A0A7U9TGV1_9MOLU</name>
<reference evidence="7" key="1">
    <citation type="submission" date="2021-01" db="EMBL/GenBank/DDBJ databases">
        <title>Draft genome sequence of Acholeplasmataceae bacterium strain Mahy22.</title>
        <authorList>
            <person name="Watanabe M."/>
            <person name="Kojima H."/>
            <person name="Fukui M."/>
        </authorList>
    </citation>
    <scope>NUCLEOTIDE SEQUENCE</scope>
    <source>
        <strain evidence="7">Mahy22</strain>
    </source>
</reference>
<protein>
    <recommendedName>
        <fullName evidence="6">Putative aromatic acid exporter C-terminal domain-containing protein</fullName>
    </recommendedName>
</protein>
<keyword evidence="3" id="KW-0812">Transmembrane</keyword>
<dbReference type="InterPro" id="IPR010343">
    <property type="entry name" value="ArAE_1"/>
</dbReference>
<feature type="domain" description="Putative aromatic acid exporter C-terminal" evidence="6">
    <location>
        <begin position="146"/>
        <end position="309"/>
    </location>
</feature>
<sequence length="322" mass="37731">MRIFHTAVKMTLVTVIAGLISRWIGLEYWLTGGVLALLSIQLTKRDSLIIAFRRIVDVFFGMFLSILLFVIFGYEFWVFIVVVFIFSFSSWKLNIAEGIVPALVIVTHLLIFGEFSFSFIIEESLLVLISIGTATIFNTLYPSQGESELIKYTHMIDQFIRDHLLMLSFLIKDPLYAETYNNHYANLEKELKKVIHYVELIDKDLLFQNNQSYLSYAYMRKTQATFMKHMYDQASKMICVHQNAIEISDFIKDLSFDVGLYNNSIKYIDIINDLLEKYRLSELPKTREEFESRAVLYQVLLELESLLNVNLQFYEDHPNFFK</sequence>
<dbReference type="AlphaFoldDB" id="A0A7U9TGV1"/>
<accession>A0A7U9TGV1</accession>
<dbReference type="InterPro" id="IPR038323">
    <property type="entry name" value="ArAE_1_C_sf"/>
</dbReference>
<gene>
    <name evidence="7" type="ORF">MPAN_012880</name>
</gene>
<keyword evidence="5" id="KW-0472">Membrane</keyword>
<dbReference type="PANTHER" id="PTHR40064">
    <property type="entry name" value="MEMBRANE PROTEIN-RELATED"/>
    <property type="match status" value="1"/>
</dbReference>
<dbReference type="InterPro" id="IPR021062">
    <property type="entry name" value="ArAE_1_C"/>
</dbReference>
<dbReference type="Proteomes" id="UP000620133">
    <property type="component" value="Chromosome"/>
</dbReference>
<proteinExistence type="predicted"/>
<dbReference type="Gene3D" id="1.20.120.940">
    <property type="entry name" value="Putative aromatic acid exporter, C-terminal domain"/>
    <property type="match status" value="1"/>
</dbReference>
<evidence type="ECO:0000256" key="4">
    <source>
        <dbReference type="ARBA" id="ARBA00022989"/>
    </source>
</evidence>
<comment type="subcellular location">
    <subcellularLocation>
        <location evidence="1">Cell membrane</location>
        <topology evidence="1">Multi-pass membrane protein</topology>
    </subcellularLocation>
</comment>
<keyword evidence="2" id="KW-1003">Cell membrane</keyword>
<dbReference type="InterPro" id="IPR052984">
    <property type="entry name" value="UPF0421"/>
</dbReference>
<evidence type="ECO:0000259" key="6">
    <source>
        <dbReference type="Pfam" id="PF11728"/>
    </source>
</evidence>
<evidence type="ECO:0000256" key="1">
    <source>
        <dbReference type="ARBA" id="ARBA00004651"/>
    </source>
</evidence>